<sequence length="199" mass="21341">MLSFVEAARNPTLHGNEPARLARHGVSGLLVPATFEEAFYRQNNLPERLARLFTPIRPTRIDEDALEPLSAQAQALIRTSYLLDDAVQQFHGALRAAALDHAPLHARRPGTLHAEPAPYQPPGAHTSGTAALQAVKRLWARDWTFGAVLERLDTTGSVGLDARPTLLLPGPPGTPDPARAASLGETTALVNEHGLTGLP</sequence>
<gene>
    <name evidence="1" type="ORF">GCM10008937_32600</name>
</gene>
<accession>A0ABP3MKY8</accession>
<dbReference type="EMBL" id="BAAADB010000031">
    <property type="protein sequence ID" value="GAA0522540.1"/>
    <property type="molecule type" value="Genomic_DNA"/>
</dbReference>
<evidence type="ECO:0000313" key="2">
    <source>
        <dbReference type="Proteomes" id="UP001500191"/>
    </source>
</evidence>
<comment type="caution">
    <text evidence="1">The sequence shown here is derived from an EMBL/GenBank/DDBJ whole genome shotgun (WGS) entry which is preliminary data.</text>
</comment>
<protein>
    <submittedName>
        <fullName evidence="1">Uncharacterized protein</fullName>
    </submittedName>
</protein>
<proteinExistence type="predicted"/>
<reference evidence="2" key="1">
    <citation type="journal article" date="2019" name="Int. J. Syst. Evol. Microbiol.">
        <title>The Global Catalogue of Microorganisms (GCM) 10K type strain sequencing project: providing services to taxonomists for standard genome sequencing and annotation.</title>
        <authorList>
            <consortium name="The Broad Institute Genomics Platform"/>
            <consortium name="The Broad Institute Genome Sequencing Center for Infectious Disease"/>
            <person name="Wu L."/>
            <person name="Ma J."/>
        </authorList>
    </citation>
    <scope>NUCLEOTIDE SEQUENCE [LARGE SCALE GENOMIC DNA]</scope>
    <source>
        <strain evidence="2">JCM 14368</strain>
    </source>
</reference>
<organism evidence="1 2">
    <name type="scientific">Deinococcus depolymerans</name>
    <dbReference type="NCBI Taxonomy" id="392408"/>
    <lineage>
        <taxon>Bacteria</taxon>
        <taxon>Thermotogati</taxon>
        <taxon>Deinococcota</taxon>
        <taxon>Deinococci</taxon>
        <taxon>Deinococcales</taxon>
        <taxon>Deinococcaceae</taxon>
        <taxon>Deinococcus</taxon>
    </lineage>
</organism>
<evidence type="ECO:0000313" key="1">
    <source>
        <dbReference type="EMBL" id="GAA0522540.1"/>
    </source>
</evidence>
<name>A0ABP3MKY8_9DEIO</name>
<dbReference type="RefSeq" id="WP_343761138.1">
    <property type="nucleotide sequence ID" value="NZ_BAAADB010000031.1"/>
</dbReference>
<keyword evidence="2" id="KW-1185">Reference proteome</keyword>
<dbReference type="Proteomes" id="UP001500191">
    <property type="component" value="Unassembled WGS sequence"/>
</dbReference>